<evidence type="ECO:0000313" key="3">
    <source>
        <dbReference type="Proteomes" id="UP000006860"/>
    </source>
</evidence>
<gene>
    <name evidence="2" type="ordered locus">Plabr_2359</name>
</gene>
<feature type="compositionally biased region" description="Low complexity" evidence="1">
    <location>
        <begin position="33"/>
        <end position="42"/>
    </location>
</feature>
<feature type="region of interest" description="Disordered" evidence="1">
    <location>
        <begin position="26"/>
        <end position="50"/>
    </location>
</feature>
<evidence type="ECO:0000256" key="1">
    <source>
        <dbReference type="SAM" id="MobiDB-lite"/>
    </source>
</evidence>
<sequence>MLLVRENNQDVNREVNTGAATMFAGRNTIPPSGNNGPFFRNAGGAGAFRG</sequence>
<name>F0SMV7_RUBBR</name>
<dbReference type="KEGG" id="pbs:Plabr_2359"/>
<accession>F0SMV7</accession>
<evidence type="ECO:0000313" key="2">
    <source>
        <dbReference type="EMBL" id="ADY59961.1"/>
    </source>
</evidence>
<dbReference type="AlphaFoldDB" id="F0SMV7"/>
<proteinExistence type="predicted"/>
<dbReference type="HOGENOM" id="CLU_3122302_0_0_0"/>
<protein>
    <submittedName>
        <fullName evidence="2">Uncharacterized protein</fullName>
    </submittedName>
</protein>
<keyword evidence="3" id="KW-1185">Reference proteome</keyword>
<organism evidence="2 3">
    <name type="scientific">Rubinisphaera brasiliensis (strain ATCC 49424 / DSM 5305 / JCM 21570 / IAM 15109 / NBRC 103401 / IFAM 1448)</name>
    <name type="common">Planctomyces brasiliensis</name>
    <dbReference type="NCBI Taxonomy" id="756272"/>
    <lineage>
        <taxon>Bacteria</taxon>
        <taxon>Pseudomonadati</taxon>
        <taxon>Planctomycetota</taxon>
        <taxon>Planctomycetia</taxon>
        <taxon>Planctomycetales</taxon>
        <taxon>Planctomycetaceae</taxon>
        <taxon>Rubinisphaera</taxon>
    </lineage>
</organism>
<reference evidence="3" key="1">
    <citation type="submission" date="2011-02" db="EMBL/GenBank/DDBJ databases">
        <title>The complete genome of Planctomyces brasiliensis DSM 5305.</title>
        <authorList>
            <person name="Lucas S."/>
            <person name="Copeland A."/>
            <person name="Lapidus A."/>
            <person name="Bruce D."/>
            <person name="Goodwin L."/>
            <person name="Pitluck S."/>
            <person name="Kyrpides N."/>
            <person name="Mavromatis K."/>
            <person name="Pagani I."/>
            <person name="Ivanova N."/>
            <person name="Ovchinnikova G."/>
            <person name="Lu M."/>
            <person name="Detter J.C."/>
            <person name="Han C."/>
            <person name="Land M."/>
            <person name="Hauser L."/>
            <person name="Markowitz V."/>
            <person name="Cheng J.-F."/>
            <person name="Hugenholtz P."/>
            <person name="Woyke T."/>
            <person name="Wu D."/>
            <person name="Tindall B."/>
            <person name="Pomrenke H.G."/>
            <person name="Brambilla E."/>
            <person name="Klenk H.-P."/>
            <person name="Eisen J.A."/>
        </authorList>
    </citation>
    <scope>NUCLEOTIDE SEQUENCE [LARGE SCALE GENOMIC DNA]</scope>
    <source>
        <strain evidence="3">ATCC 49424 / DSM 5305 / JCM 21570 / NBRC 103401 / IFAM 1448</strain>
    </source>
</reference>
<dbReference type="Proteomes" id="UP000006860">
    <property type="component" value="Chromosome"/>
</dbReference>
<dbReference type="EMBL" id="CP002546">
    <property type="protein sequence ID" value="ADY59961.1"/>
    <property type="molecule type" value="Genomic_DNA"/>
</dbReference>